<dbReference type="Proteomes" id="UP000248592">
    <property type="component" value="Chromosome"/>
</dbReference>
<protein>
    <submittedName>
        <fullName evidence="3">CinA family protein</fullName>
    </submittedName>
    <submittedName>
        <fullName evidence="2">Damage-inducible protein CinA</fullName>
    </submittedName>
</protein>
<evidence type="ECO:0000259" key="1">
    <source>
        <dbReference type="Pfam" id="PF02464"/>
    </source>
</evidence>
<proteinExistence type="predicted"/>
<dbReference type="EMBL" id="CP030085">
    <property type="protein sequence ID" value="AWW49106.1"/>
    <property type="molecule type" value="Genomic_DNA"/>
</dbReference>
<sequence>MNSSSTLAKALSLVLIQKSWKIALAESCTGGLVCATLTELPGSSDWFERGYVTYSNVAKAECLGVAPETIDSFGAVSEQVAKAMAEGAQRNAAVNVGVAITGIAGPTGGSPQKPVGTVCFAWSVAESTICKTQLFSGDRQAIREQACAYALSELLTLLK</sequence>
<dbReference type="RefSeq" id="WP_112202912.1">
    <property type="nucleotide sequence ID" value="NZ_CBCSBS010000002.1"/>
</dbReference>
<evidence type="ECO:0000313" key="4">
    <source>
        <dbReference type="EMBL" id="RAZ43851.1"/>
    </source>
</evidence>
<reference evidence="4 6" key="2">
    <citation type="submission" date="2018-06" db="EMBL/GenBank/DDBJ databases">
        <title>Genome of strain Polynucleobacter sp. FUKU-NW-11.</title>
        <authorList>
            <person name="Hahn M.W."/>
        </authorList>
    </citation>
    <scope>NUCLEOTIDE SEQUENCE [LARGE SCALE GENOMIC DNA]</scope>
    <source>
        <strain evidence="4">FUKU-NW-11</strain>
        <strain evidence="6">FUKU-NW11</strain>
    </source>
</reference>
<dbReference type="EMBL" id="QMCH01000001">
    <property type="protein sequence ID" value="RAZ43851.1"/>
    <property type="molecule type" value="Genomic_DNA"/>
</dbReference>
<accession>A0A2Z4JKB8</accession>
<evidence type="ECO:0000313" key="6">
    <source>
        <dbReference type="Proteomes" id="UP000251072"/>
    </source>
</evidence>
<keyword evidence="6" id="KW-1185">Reference proteome</keyword>
<dbReference type="AlphaFoldDB" id="A0A2Z4JKB8"/>
<dbReference type="EMBL" id="JAANEY010000001">
    <property type="protein sequence ID" value="MBT8551894.1"/>
    <property type="molecule type" value="Genomic_DNA"/>
</dbReference>
<dbReference type="NCBIfam" id="TIGR00199">
    <property type="entry name" value="PncC_domain"/>
    <property type="match status" value="1"/>
</dbReference>
<dbReference type="InterPro" id="IPR036653">
    <property type="entry name" value="CinA-like_C"/>
</dbReference>
<reference evidence="2" key="3">
    <citation type="journal article" date="2019" name="Int. J. Syst. Evol. Microbiol.">
        <title>Polynucleobacter paneuropaeus sp. nov., characterized by six strains isolated from freshwater lakes located along a 3000 km north-south cross-section across Europe.</title>
        <authorList>
            <person name="Hoetzinger M."/>
            <person name="Schmidt J."/>
            <person name="Pitt A."/>
            <person name="Koll U."/>
            <person name="Lang E."/>
            <person name="Hahn M.W."/>
        </authorList>
    </citation>
    <scope>NUCLEOTIDE SEQUENCE</scope>
    <source>
        <strain evidence="2">MG-25-Pas1-D2</strain>
    </source>
</reference>
<dbReference type="InterPro" id="IPR008136">
    <property type="entry name" value="CinA_C"/>
</dbReference>
<reference evidence="3" key="4">
    <citation type="journal article" date="2021" name="Genome Biol. Evol.">
        <title>Continental-Scale Gene Flow Prevents Allopatric Divergence of Pelagic Freshwater Bacteria.</title>
        <authorList>
            <person name="Hoetzinger M."/>
            <person name="Pitt A."/>
            <person name="Huemer A."/>
            <person name="Hahn M.W."/>
        </authorList>
    </citation>
    <scope>NUCLEOTIDE SEQUENCE</scope>
    <source>
        <strain evidence="3">SM1-W8</strain>
    </source>
</reference>
<gene>
    <name evidence="4" type="ORF">DP176_02460</name>
    <name evidence="3" type="ORF">G6731_08015</name>
    <name evidence="2" type="ORF">Pas1_01190</name>
</gene>
<reference evidence="5" key="1">
    <citation type="submission" date="2018-06" db="EMBL/GenBank/DDBJ databases">
        <title>Description of a new Polynucleobacter species.</title>
        <authorList>
            <person name="Hahn M.W."/>
        </authorList>
    </citation>
    <scope>NUCLEOTIDE SEQUENCE [LARGE SCALE GENOMIC DNA]</scope>
    <source>
        <strain evidence="5">MG-25-Pas1-D2</strain>
    </source>
</reference>
<dbReference type="Proteomes" id="UP000783102">
    <property type="component" value="Unassembled WGS sequence"/>
</dbReference>
<dbReference type="Gene3D" id="3.90.950.20">
    <property type="entry name" value="CinA-like"/>
    <property type="match status" value="1"/>
</dbReference>
<evidence type="ECO:0000313" key="2">
    <source>
        <dbReference type="EMBL" id="AWW49106.1"/>
    </source>
</evidence>
<feature type="domain" description="CinA C-terminal" evidence="1">
    <location>
        <begin position="6"/>
        <end position="157"/>
    </location>
</feature>
<dbReference type="SUPFAM" id="SSF142433">
    <property type="entry name" value="CinA-like"/>
    <property type="match status" value="1"/>
</dbReference>
<name>A0A2Z4JKB8_9BURK</name>
<dbReference type="Proteomes" id="UP000251072">
    <property type="component" value="Unassembled WGS sequence"/>
</dbReference>
<evidence type="ECO:0000313" key="3">
    <source>
        <dbReference type="EMBL" id="MBT8551894.1"/>
    </source>
</evidence>
<dbReference type="Pfam" id="PF02464">
    <property type="entry name" value="CinA"/>
    <property type="match status" value="1"/>
</dbReference>
<organism evidence="2 5">
    <name type="scientific">Polynucleobacter paneuropaeus</name>
    <dbReference type="NCBI Taxonomy" id="2527775"/>
    <lineage>
        <taxon>Bacteria</taxon>
        <taxon>Pseudomonadati</taxon>
        <taxon>Pseudomonadota</taxon>
        <taxon>Betaproteobacteria</taxon>
        <taxon>Burkholderiales</taxon>
        <taxon>Burkholderiaceae</taxon>
        <taxon>Polynucleobacter</taxon>
    </lineage>
</organism>
<evidence type="ECO:0000313" key="5">
    <source>
        <dbReference type="Proteomes" id="UP000248592"/>
    </source>
</evidence>